<dbReference type="RefSeq" id="WP_061787237.1">
    <property type="nucleotide sequence ID" value="NZ_LR134406.1"/>
</dbReference>
<evidence type="ECO:0000256" key="1">
    <source>
        <dbReference type="SAM" id="Phobius"/>
    </source>
</evidence>
<dbReference type="AlphaFoldDB" id="A0A3S5ESI3"/>
<dbReference type="Proteomes" id="UP000273044">
    <property type="component" value="Chromosome"/>
</dbReference>
<sequence length="149" mass="15779">MARPTPFQLLRDGLMDFVARETELAKAELVPAAKHAGIGSAFVAAAVTFLLHSMWMLVIVLALALSWLMSLTGLNTVGCLTLGFLAAALLSIGIAVLLIFMARGRFQKVKAPTATIEEARATFVALTDAAIGQSTEVVVREEPSLPEVG</sequence>
<feature type="transmembrane region" description="Helical" evidence="1">
    <location>
        <begin position="80"/>
        <end position="100"/>
    </location>
</feature>
<keyword evidence="1" id="KW-1133">Transmembrane helix</keyword>
<keyword evidence="1" id="KW-0472">Membrane</keyword>
<proteinExistence type="predicted"/>
<accession>A0A3S5ESI3</accession>
<name>A0A3S5ESI3_9ACTN</name>
<dbReference type="EMBL" id="LR134406">
    <property type="protein sequence ID" value="VEH69107.1"/>
    <property type="molecule type" value="Genomic_DNA"/>
</dbReference>
<feature type="transmembrane region" description="Helical" evidence="1">
    <location>
        <begin position="41"/>
        <end position="68"/>
    </location>
</feature>
<protein>
    <submittedName>
        <fullName evidence="2">Protein of uncharacterized function (DUF1469)</fullName>
    </submittedName>
</protein>
<organism evidence="2 3">
    <name type="scientific">Arachnia propionica</name>
    <dbReference type="NCBI Taxonomy" id="1750"/>
    <lineage>
        <taxon>Bacteria</taxon>
        <taxon>Bacillati</taxon>
        <taxon>Actinomycetota</taxon>
        <taxon>Actinomycetes</taxon>
        <taxon>Propionibacteriales</taxon>
        <taxon>Propionibacteriaceae</taxon>
        <taxon>Arachnia</taxon>
    </lineage>
</organism>
<keyword evidence="1" id="KW-0812">Transmembrane</keyword>
<gene>
    <name evidence="2" type="ORF">NCTC12967_00371</name>
</gene>
<reference evidence="2 3" key="1">
    <citation type="submission" date="2018-12" db="EMBL/GenBank/DDBJ databases">
        <authorList>
            <consortium name="Pathogen Informatics"/>
        </authorList>
    </citation>
    <scope>NUCLEOTIDE SEQUENCE [LARGE SCALE GENOMIC DNA]</scope>
    <source>
        <strain evidence="2 3">NCTC12967</strain>
    </source>
</reference>
<dbReference type="Pfam" id="PF07332">
    <property type="entry name" value="Phage_holin_3_6"/>
    <property type="match status" value="1"/>
</dbReference>
<evidence type="ECO:0000313" key="3">
    <source>
        <dbReference type="Proteomes" id="UP000273044"/>
    </source>
</evidence>
<evidence type="ECO:0000313" key="2">
    <source>
        <dbReference type="EMBL" id="VEH69107.1"/>
    </source>
</evidence>
<dbReference type="InterPro" id="IPR009937">
    <property type="entry name" value="Phage_holin_3_6"/>
</dbReference>
<keyword evidence="3" id="KW-1185">Reference proteome</keyword>
<dbReference type="GeneID" id="64405867"/>